<evidence type="ECO:0000313" key="5">
    <source>
        <dbReference type="EMBL" id="MBD8869985.1"/>
    </source>
</evidence>
<dbReference type="Gene3D" id="1.10.10.10">
    <property type="entry name" value="Winged helix-like DNA-binding domain superfamily/Winged helix DNA-binding domain"/>
    <property type="match status" value="1"/>
</dbReference>
<evidence type="ECO:0000313" key="6">
    <source>
        <dbReference type="Proteomes" id="UP000616839"/>
    </source>
</evidence>
<dbReference type="PRINTS" id="PR00038">
    <property type="entry name" value="HTHLUXR"/>
</dbReference>
<dbReference type="AlphaFoldDB" id="A0A927Q002"/>
<dbReference type="GO" id="GO:0005737">
    <property type="term" value="C:cytoplasm"/>
    <property type="evidence" value="ECO:0007669"/>
    <property type="project" value="TreeGrafter"/>
</dbReference>
<dbReference type="InterPro" id="IPR000792">
    <property type="entry name" value="Tscrpt_reg_LuxR_C"/>
</dbReference>
<feature type="domain" description="HTH luxR-type" evidence="4">
    <location>
        <begin position="840"/>
        <end position="905"/>
    </location>
</feature>
<dbReference type="SMART" id="SM00421">
    <property type="entry name" value="HTH_LUXR"/>
    <property type="match status" value="1"/>
</dbReference>
<dbReference type="PROSITE" id="PS50043">
    <property type="entry name" value="HTH_LUXR_2"/>
    <property type="match status" value="1"/>
</dbReference>
<evidence type="ECO:0000256" key="2">
    <source>
        <dbReference type="ARBA" id="ARBA00022840"/>
    </source>
</evidence>
<dbReference type="SUPFAM" id="SSF46894">
    <property type="entry name" value="C-terminal effector domain of the bipartite response regulators"/>
    <property type="match status" value="1"/>
</dbReference>
<proteinExistence type="predicted"/>
<keyword evidence="1" id="KW-0547">Nucleotide-binding</keyword>
<organism evidence="5 6">
    <name type="scientific">Nocardioides donggukensis</name>
    <dbReference type="NCBI Taxonomy" id="2774019"/>
    <lineage>
        <taxon>Bacteria</taxon>
        <taxon>Bacillati</taxon>
        <taxon>Actinomycetota</taxon>
        <taxon>Actinomycetes</taxon>
        <taxon>Propionibacteriales</taxon>
        <taxon>Nocardioidaceae</taxon>
        <taxon>Nocardioides</taxon>
    </lineage>
</organism>
<dbReference type="GO" id="GO:0005524">
    <property type="term" value="F:ATP binding"/>
    <property type="evidence" value="ECO:0007669"/>
    <property type="project" value="UniProtKB-KW"/>
</dbReference>
<dbReference type="PANTHER" id="PTHR16305">
    <property type="entry name" value="TESTICULAR SOLUBLE ADENYLYL CYCLASE"/>
    <property type="match status" value="1"/>
</dbReference>
<dbReference type="SUPFAM" id="SSF48452">
    <property type="entry name" value="TPR-like"/>
    <property type="match status" value="1"/>
</dbReference>
<comment type="caution">
    <text evidence="5">The sequence shown here is derived from an EMBL/GenBank/DDBJ whole genome shotgun (WGS) entry which is preliminary data.</text>
</comment>
<dbReference type="Proteomes" id="UP000616839">
    <property type="component" value="Unassembled WGS sequence"/>
</dbReference>
<evidence type="ECO:0000259" key="4">
    <source>
        <dbReference type="PROSITE" id="PS50043"/>
    </source>
</evidence>
<sequence length="928" mass="98442">MLVGREAERRVIGRLLAGSRAGSGGALVVVGEPGIGKSALLEEAEGLAGDMTLLRARGAETEQDIPFAGLLQLLRPILDVRSRLPTPQAEALAQAFAMLPGRPAERFAVYAATLGLICRAAEDQPLVAVVDDLHAMDRPSVEAVLFAARRLGTDSVAVLLGSRPLDSPGLTAGITELRLGGLAPEATRHLVAHRGLTEGQMSRLLEVTAGNPLAALEMSSSQDRLVADGVEHLPVPGLLAEAFGARLAGLDEASRAVLLVAAAGALDRPDLLGACARLGLDADRVGTAERAGLVRLTRERVEFLHPLVRAVSYQSAEPEERRAAHAAIAETVGESRLDRYAWHLAEAATGPDDAVADRLEQAAEASTARGAHAVAARSLERAARLSTDTGRRAERLVSAGEAAWFAGLTEQAVPLLDEAARLTTDPEVRIREMALRGIVAARSGSLSEATSLLASAAARRAADDPDEAVLLMAEAIYAALYLCDVPRALSVAGQIEAVAERLTSPWARGLAATATGVALIIAGRGGEGAERIREGVPARGSPAGSEDDPRWLPWQVLAPIWLRDSGDARRLIDEVVASARDRVALGALPFLLFHLARDDATTNRWAAAEGSFLEAIRLAAETGHRTDEGAARAGLAWLLARQGRESETRECVAAAAGICEPSRINFGRAWLLFAQGDLELGLGRTEQATEHYLALQRLLEELSVVDPDLSPVPELVECWGRAGTPEPALATAEAFHRSASAKGQPWALARAHRALALAGADPAGNFEEALRLHAATPDAFERARSRLAYGAWLRRERQRSEARAPLRAALETFESLGADPWAATAAAELAATGERVRRRVTGADRQLTPQELQIATLLAEGRTTREAAAAVFLSPKTVEYHLRHVYLKLGIGSRAELVERWAADPELRPRPVGPVGDDPPGETGQADP</sequence>
<dbReference type="InterPro" id="IPR036388">
    <property type="entry name" value="WH-like_DNA-bd_sf"/>
</dbReference>
<keyword evidence="2" id="KW-0067">ATP-binding</keyword>
<dbReference type="Gene3D" id="1.25.40.10">
    <property type="entry name" value="Tetratricopeptide repeat domain"/>
    <property type="match status" value="1"/>
</dbReference>
<gene>
    <name evidence="5" type="ORF">IE331_10165</name>
</gene>
<dbReference type="GO" id="GO:0004016">
    <property type="term" value="F:adenylate cyclase activity"/>
    <property type="evidence" value="ECO:0007669"/>
    <property type="project" value="TreeGrafter"/>
</dbReference>
<name>A0A927Q002_9ACTN</name>
<dbReference type="RefSeq" id="WP_192143059.1">
    <property type="nucleotide sequence ID" value="NZ_JACYXZ010000002.1"/>
</dbReference>
<evidence type="ECO:0000256" key="3">
    <source>
        <dbReference type="SAM" id="MobiDB-lite"/>
    </source>
</evidence>
<dbReference type="InterPro" id="IPR027417">
    <property type="entry name" value="P-loop_NTPase"/>
</dbReference>
<protein>
    <submittedName>
        <fullName evidence="5">AAA family ATPase</fullName>
    </submittedName>
</protein>
<dbReference type="SUPFAM" id="SSF52540">
    <property type="entry name" value="P-loop containing nucleoside triphosphate hydrolases"/>
    <property type="match status" value="1"/>
</dbReference>
<dbReference type="Pfam" id="PF00196">
    <property type="entry name" value="GerE"/>
    <property type="match status" value="1"/>
</dbReference>
<dbReference type="EMBL" id="JACYXZ010000002">
    <property type="protein sequence ID" value="MBD8869985.1"/>
    <property type="molecule type" value="Genomic_DNA"/>
</dbReference>
<feature type="region of interest" description="Disordered" evidence="3">
    <location>
        <begin position="903"/>
        <end position="928"/>
    </location>
</feature>
<reference evidence="5" key="1">
    <citation type="submission" date="2020-09" db="EMBL/GenBank/DDBJ databases">
        <title>Nocardioides sp. strain MJB4 16S ribosomal RNA gene Genome sequencing and assembly.</title>
        <authorList>
            <person name="Kim I."/>
        </authorList>
    </citation>
    <scope>NUCLEOTIDE SEQUENCE</scope>
    <source>
        <strain evidence="5">MJB4</strain>
    </source>
</reference>
<dbReference type="InterPro" id="IPR011990">
    <property type="entry name" value="TPR-like_helical_dom_sf"/>
</dbReference>
<dbReference type="InterPro" id="IPR016032">
    <property type="entry name" value="Sig_transdc_resp-reg_C-effctor"/>
</dbReference>
<keyword evidence="6" id="KW-1185">Reference proteome</keyword>
<dbReference type="Pfam" id="PF13191">
    <property type="entry name" value="AAA_16"/>
    <property type="match status" value="1"/>
</dbReference>
<dbReference type="PANTHER" id="PTHR16305:SF35">
    <property type="entry name" value="TRANSCRIPTIONAL ACTIVATOR DOMAIN"/>
    <property type="match status" value="1"/>
</dbReference>
<dbReference type="InterPro" id="IPR041664">
    <property type="entry name" value="AAA_16"/>
</dbReference>
<dbReference type="CDD" id="cd06170">
    <property type="entry name" value="LuxR_C_like"/>
    <property type="match status" value="1"/>
</dbReference>
<evidence type="ECO:0000256" key="1">
    <source>
        <dbReference type="ARBA" id="ARBA00022741"/>
    </source>
</evidence>
<accession>A0A927Q002</accession>
<dbReference type="GO" id="GO:0003677">
    <property type="term" value="F:DNA binding"/>
    <property type="evidence" value="ECO:0007669"/>
    <property type="project" value="InterPro"/>
</dbReference>
<dbReference type="GO" id="GO:0006355">
    <property type="term" value="P:regulation of DNA-templated transcription"/>
    <property type="evidence" value="ECO:0007669"/>
    <property type="project" value="InterPro"/>
</dbReference>